<proteinExistence type="predicted"/>
<dbReference type="GeneID" id="20648081"/>
<organism evidence="2 3">
    <name type="scientific">Phytophthora sojae (strain P6497)</name>
    <name type="common">Soybean stem and root rot agent</name>
    <name type="synonym">Phytophthora megasperma f. sp. glycines</name>
    <dbReference type="NCBI Taxonomy" id="1094619"/>
    <lineage>
        <taxon>Eukaryota</taxon>
        <taxon>Sar</taxon>
        <taxon>Stramenopiles</taxon>
        <taxon>Oomycota</taxon>
        <taxon>Peronosporomycetes</taxon>
        <taxon>Peronosporales</taxon>
        <taxon>Peronosporaceae</taxon>
        <taxon>Phytophthora</taxon>
    </lineage>
</organism>
<dbReference type="AlphaFoldDB" id="G5ADD8"/>
<dbReference type="RefSeq" id="XP_009538088.1">
    <property type="nucleotide sequence ID" value="XM_009539793.1"/>
</dbReference>
<accession>G5ADD8</accession>
<keyword evidence="1" id="KW-0175">Coiled coil</keyword>
<evidence type="ECO:0000256" key="1">
    <source>
        <dbReference type="SAM" id="Coils"/>
    </source>
</evidence>
<evidence type="ECO:0000313" key="2">
    <source>
        <dbReference type="EMBL" id="EGZ06191.1"/>
    </source>
</evidence>
<reference evidence="2 3" key="1">
    <citation type="journal article" date="2006" name="Science">
        <title>Phytophthora genome sequences uncover evolutionary origins and mechanisms of pathogenesis.</title>
        <authorList>
            <person name="Tyler B.M."/>
            <person name="Tripathy S."/>
            <person name="Zhang X."/>
            <person name="Dehal P."/>
            <person name="Jiang R.H."/>
            <person name="Aerts A."/>
            <person name="Arredondo F.D."/>
            <person name="Baxter L."/>
            <person name="Bensasson D."/>
            <person name="Beynon J.L."/>
            <person name="Chapman J."/>
            <person name="Damasceno C.M."/>
            <person name="Dorrance A.E."/>
            <person name="Dou D."/>
            <person name="Dickerman A.W."/>
            <person name="Dubchak I.L."/>
            <person name="Garbelotto M."/>
            <person name="Gijzen M."/>
            <person name="Gordon S.G."/>
            <person name="Govers F."/>
            <person name="Grunwald N.J."/>
            <person name="Huang W."/>
            <person name="Ivors K.L."/>
            <person name="Jones R.W."/>
            <person name="Kamoun S."/>
            <person name="Krampis K."/>
            <person name="Lamour K.H."/>
            <person name="Lee M.K."/>
            <person name="McDonald W.H."/>
            <person name="Medina M."/>
            <person name="Meijer H.J."/>
            <person name="Nordberg E.K."/>
            <person name="Maclean D.J."/>
            <person name="Ospina-Giraldo M.D."/>
            <person name="Morris P.F."/>
            <person name="Phuntumart V."/>
            <person name="Putnam N.H."/>
            <person name="Rash S."/>
            <person name="Rose J.K."/>
            <person name="Sakihama Y."/>
            <person name="Salamov A.A."/>
            <person name="Savidor A."/>
            <person name="Scheuring C.F."/>
            <person name="Smith B.M."/>
            <person name="Sobral B.W."/>
            <person name="Terry A."/>
            <person name="Torto-Alalibo T.A."/>
            <person name="Win J."/>
            <person name="Xu Z."/>
            <person name="Zhang H."/>
            <person name="Grigoriev I.V."/>
            <person name="Rokhsar D.S."/>
            <person name="Boore J.L."/>
        </authorList>
    </citation>
    <scope>NUCLEOTIDE SEQUENCE [LARGE SCALE GENOMIC DNA]</scope>
    <source>
        <strain evidence="2 3">P6497</strain>
    </source>
</reference>
<gene>
    <name evidence="2" type="ORF">PHYSODRAFT_341482</name>
</gene>
<dbReference type="KEGG" id="psoj:PHYSODRAFT_341482"/>
<dbReference type="InParanoid" id="G5ADD8"/>
<dbReference type="Proteomes" id="UP000002640">
    <property type="component" value="Unassembled WGS sequence"/>
</dbReference>
<evidence type="ECO:0000313" key="3">
    <source>
        <dbReference type="Proteomes" id="UP000002640"/>
    </source>
</evidence>
<dbReference type="EMBL" id="JH159164">
    <property type="protein sequence ID" value="EGZ06191.1"/>
    <property type="molecule type" value="Genomic_DNA"/>
</dbReference>
<sequence length="306" mass="34225">MEATTDIEVTGLTTFAPPPSPPFRYAITLKEERLSIWMAELGSKKQWYLGNLEQADYVKPQYSIPGASATDYLFFDLLNGDVDARKLTALATGDSWVAVYELTLAPGSIERVNDLEERLHYNEDELTRLRTEASAQNAMIQRLNDSLNALQGDDVEQLRAQLNEQQIKLGQQHEELQERHVVVLEATGTNDRGNGCWNQVASADVVVDDDSSVVRVAPADVYVVYGLVEVPHEDFHQSAWLLKNGKKYRPSYDVGVSVSGVSYTLVAAMIPLREGDIFRFNSVKDVQAFPFAYIWGMSNRADSDTQ</sequence>
<protein>
    <submittedName>
        <fullName evidence="2">Uncharacterized protein</fullName>
    </submittedName>
</protein>
<feature type="coiled-coil region" evidence="1">
    <location>
        <begin position="112"/>
        <end position="179"/>
    </location>
</feature>
<keyword evidence="3" id="KW-1185">Reference proteome</keyword>
<name>G5ADD8_PHYSP</name>